<comment type="caution">
    <text evidence="3">The sequence shown here is derived from an EMBL/GenBank/DDBJ whole genome shotgun (WGS) entry which is preliminary data.</text>
</comment>
<evidence type="ECO:0000259" key="2">
    <source>
        <dbReference type="Pfam" id="PF06724"/>
    </source>
</evidence>
<dbReference type="EMBL" id="QMFY01000017">
    <property type="protein sequence ID" value="RAV98503.1"/>
    <property type="molecule type" value="Genomic_DNA"/>
</dbReference>
<dbReference type="InterPro" id="IPR009597">
    <property type="entry name" value="DUF1206"/>
</dbReference>
<protein>
    <recommendedName>
        <fullName evidence="2">DUF1206 domain-containing protein</fullName>
    </recommendedName>
</protein>
<keyword evidence="1" id="KW-0472">Membrane</keyword>
<feature type="transmembrane region" description="Helical" evidence="1">
    <location>
        <begin position="129"/>
        <end position="150"/>
    </location>
</feature>
<feature type="transmembrane region" description="Helical" evidence="1">
    <location>
        <begin position="224"/>
        <end position="248"/>
    </location>
</feature>
<proteinExistence type="predicted"/>
<gene>
    <name evidence="3" type="ORF">DQQ10_23570</name>
</gene>
<keyword evidence="1" id="KW-0812">Transmembrane</keyword>
<sequence>MAIGLVYIAIGVIALLSLLGLKDGGADEDSLLELLDTTVVGEIFLWVIILGLLAYVVWRIVEAIQDPLNYGNDWKGIARRIAIVLAASAYGLIAWSGIRAMIDDADGSEGFEEQRQMVSTVLAWNGGDWLLGICGVMVAVTALLELRYVAKGDHKPHLDIDHLPTWKKFSIHALAWVGHFARAIILAIIGYSLIRGAVHADPTETVNTDKAFNFIGESMLGHPLFVAVACGTIAYGVYMILLGIYLNLDKVTRIK</sequence>
<reference evidence="3 4" key="1">
    <citation type="submission" date="2018-06" db="EMBL/GenBank/DDBJ databases">
        <title>Chryseolinea flavus sp. nov., a member of the phylum Bacteroidetes isolated from soil.</title>
        <authorList>
            <person name="Li Y."/>
            <person name="Wang J."/>
        </authorList>
    </citation>
    <scope>NUCLEOTIDE SEQUENCE [LARGE SCALE GENOMIC DNA]</scope>
    <source>
        <strain evidence="3 4">SDU1-6</strain>
    </source>
</reference>
<evidence type="ECO:0000256" key="1">
    <source>
        <dbReference type="SAM" id="Phobius"/>
    </source>
</evidence>
<accession>A0A364XX03</accession>
<dbReference type="Pfam" id="PF06724">
    <property type="entry name" value="DUF1206"/>
    <property type="match status" value="3"/>
</dbReference>
<feature type="domain" description="DUF1206" evidence="2">
    <location>
        <begin position="177"/>
        <end position="245"/>
    </location>
</feature>
<name>A0A364XX03_9BACT</name>
<keyword evidence="1" id="KW-1133">Transmembrane helix</keyword>
<dbReference type="Proteomes" id="UP000251889">
    <property type="component" value="Unassembled WGS sequence"/>
</dbReference>
<evidence type="ECO:0000313" key="3">
    <source>
        <dbReference type="EMBL" id="RAV98503.1"/>
    </source>
</evidence>
<feature type="transmembrane region" description="Helical" evidence="1">
    <location>
        <begin position="171"/>
        <end position="194"/>
    </location>
</feature>
<evidence type="ECO:0000313" key="4">
    <source>
        <dbReference type="Proteomes" id="UP000251889"/>
    </source>
</evidence>
<keyword evidence="4" id="KW-1185">Reference proteome</keyword>
<feature type="domain" description="DUF1206" evidence="2">
    <location>
        <begin position="87"/>
        <end position="144"/>
    </location>
</feature>
<organism evidence="3 4">
    <name type="scientific">Pseudochryseolinea flava</name>
    <dbReference type="NCBI Taxonomy" id="2059302"/>
    <lineage>
        <taxon>Bacteria</taxon>
        <taxon>Pseudomonadati</taxon>
        <taxon>Bacteroidota</taxon>
        <taxon>Cytophagia</taxon>
        <taxon>Cytophagales</taxon>
        <taxon>Fulvivirgaceae</taxon>
        <taxon>Pseudochryseolinea</taxon>
    </lineage>
</organism>
<feature type="transmembrane region" description="Helical" evidence="1">
    <location>
        <begin position="44"/>
        <end position="61"/>
    </location>
</feature>
<feature type="domain" description="DUF1206" evidence="2">
    <location>
        <begin position="2"/>
        <end position="64"/>
    </location>
</feature>
<feature type="transmembrane region" description="Helical" evidence="1">
    <location>
        <begin position="81"/>
        <end position="102"/>
    </location>
</feature>
<dbReference type="AlphaFoldDB" id="A0A364XX03"/>